<comment type="caution">
    <text evidence="2">The sequence shown here is derived from an EMBL/GenBank/DDBJ whole genome shotgun (WGS) entry which is preliminary data.</text>
</comment>
<accession>A0A392UAX6</accession>
<feature type="region of interest" description="Disordered" evidence="1">
    <location>
        <begin position="1"/>
        <end position="62"/>
    </location>
</feature>
<dbReference type="EMBL" id="LXQA010780295">
    <property type="protein sequence ID" value="MCI70663.1"/>
    <property type="molecule type" value="Genomic_DNA"/>
</dbReference>
<evidence type="ECO:0000313" key="3">
    <source>
        <dbReference type="Proteomes" id="UP000265520"/>
    </source>
</evidence>
<feature type="compositionally biased region" description="Polar residues" evidence="1">
    <location>
        <begin position="44"/>
        <end position="55"/>
    </location>
</feature>
<proteinExistence type="predicted"/>
<dbReference type="Proteomes" id="UP000265520">
    <property type="component" value="Unassembled WGS sequence"/>
</dbReference>
<reference evidence="2 3" key="1">
    <citation type="journal article" date="2018" name="Front. Plant Sci.">
        <title>Red Clover (Trifolium pratense) and Zigzag Clover (T. medium) - A Picture of Genomic Similarities and Differences.</title>
        <authorList>
            <person name="Dluhosova J."/>
            <person name="Istvanek J."/>
            <person name="Nedelnik J."/>
            <person name="Repkova J."/>
        </authorList>
    </citation>
    <scope>NUCLEOTIDE SEQUENCE [LARGE SCALE GENOMIC DNA]</scope>
    <source>
        <strain evidence="3">cv. 10/8</strain>
        <tissue evidence="2">Leaf</tissue>
    </source>
</reference>
<feature type="non-terminal residue" evidence="2">
    <location>
        <position position="62"/>
    </location>
</feature>
<organism evidence="2 3">
    <name type="scientific">Trifolium medium</name>
    <dbReference type="NCBI Taxonomy" id="97028"/>
    <lineage>
        <taxon>Eukaryota</taxon>
        <taxon>Viridiplantae</taxon>
        <taxon>Streptophyta</taxon>
        <taxon>Embryophyta</taxon>
        <taxon>Tracheophyta</taxon>
        <taxon>Spermatophyta</taxon>
        <taxon>Magnoliopsida</taxon>
        <taxon>eudicotyledons</taxon>
        <taxon>Gunneridae</taxon>
        <taxon>Pentapetalae</taxon>
        <taxon>rosids</taxon>
        <taxon>fabids</taxon>
        <taxon>Fabales</taxon>
        <taxon>Fabaceae</taxon>
        <taxon>Papilionoideae</taxon>
        <taxon>50 kb inversion clade</taxon>
        <taxon>NPAAA clade</taxon>
        <taxon>Hologalegina</taxon>
        <taxon>IRL clade</taxon>
        <taxon>Trifolieae</taxon>
        <taxon>Trifolium</taxon>
    </lineage>
</organism>
<name>A0A392UAX6_9FABA</name>
<protein>
    <submittedName>
        <fullName evidence="2">Uncharacterized protein</fullName>
    </submittedName>
</protein>
<evidence type="ECO:0000256" key="1">
    <source>
        <dbReference type="SAM" id="MobiDB-lite"/>
    </source>
</evidence>
<evidence type="ECO:0000313" key="2">
    <source>
        <dbReference type="EMBL" id="MCI70663.1"/>
    </source>
</evidence>
<dbReference type="AlphaFoldDB" id="A0A392UAX6"/>
<keyword evidence="3" id="KW-1185">Reference proteome</keyword>
<sequence length="62" mass="6568">MNTKAGAGISQSNKDDISNSQAQNLPETDLDPALLKPINIVYPPQSSDLPSINSETDLDTIA</sequence>